<evidence type="ECO:0000313" key="3">
    <source>
        <dbReference type="Proteomes" id="UP000035682"/>
    </source>
</evidence>
<dbReference type="InterPro" id="IPR024445">
    <property type="entry name" value="Tnp_ISXO2-like"/>
</dbReference>
<dbReference type="InterPro" id="IPR053164">
    <property type="entry name" value="IS1016-like_transposase"/>
</dbReference>
<evidence type="ECO:0000313" key="4">
    <source>
        <dbReference type="WBParaSite" id="SRAE_X000141300.1"/>
    </source>
</evidence>
<keyword evidence="3" id="KW-1185">Reference proteome</keyword>
<dbReference type="PANTHER" id="PTHR47163:SF2">
    <property type="entry name" value="SI:DKEY-17M8.2"/>
    <property type="match status" value="1"/>
</dbReference>
<dbReference type="Proteomes" id="UP000035682">
    <property type="component" value="Unplaced"/>
</dbReference>
<dbReference type="PANTHER" id="PTHR47163">
    <property type="entry name" value="DDE_TNP_IS1595 DOMAIN-CONTAINING PROTEIN"/>
    <property type="match status" value="1"/>
</dbReference>
<evidence type="ECO:0000259" key="1">
    <source>
        <dbReference type="Pfam" id="PF12762"/>
    </source>
</evidence>
<dbReference type="Pfam" id="PF12762">
    <property type="entry name" value="DDE_Tnp_IS1595"/>
    <property type="match status" value="1"/>
</dbReference>
<evidence type="ECO:0000313" key="2">
    <source>
        <dbReference type="EMBL" id="CEF59667.1"/>
    </source>
</evidence>
<dbReference type="OrthoDB" id="10052789at2759"/>
<accession>A0A090KWQ5</accession>
<dbReference type="GeneID" id="36384475"/>
<dbReference type="EMBL" id="LN609396">
    <property type="protein sequence ID" value="CEF59667.1"/>
    <property type="molecule type" value="Genomic_DNA"/>
</dbReference>
<organism evidence="2">
    <name type="scientific">Strongyloides ratti</name>
    <name type="common">Parasitic roundworm</name>
    <dbReference type="NCBI Taxonomy" id="34506"/>
    <lineage>
        <taxon>Eukaryota</taxon>
        <taxon>Metazoa</taxon>
        <taxon>Ecdysozoa</taxon>
        <taxon>Nematoda</taxon>
        <taxon>Chromadorea</taxon>
        <taxon>Rhabditida</taxon>
        <taxon>Tylenchina</taxon>
        <taxon>Panagrolaimomorpha</taxon>
        <taxon>Strongyloidoidea</taxon>
        <taxon>Strongyloididae</taxon>
        <taxon>Strongyloides</taxon>
    </lineage>
</organism>
<dbReference type="WormBase" id="SRAE_X000141300">
    <property type="protein sequence ID" value="SRP03944"/>
    <property type="gene ID" value="WBGene00266981"/>
</dbReference>
<reference evidence="4" key="3">
    <citation type="submission" date="2020-12" db="UniProtKB">
        <authorList>
            <consortium name="WormBaseParasite"/>
        </authorList>
    </citation>
    <scope>IDENTIFICATION</scope>
</reference>
<name>A0A090KWQ5_STRRB</name>
<gene>
    <name evidence="2 4 5" type="ORF">SRAE_X000141300</name>
</gene>
<evidence type="ECO:0000313" key="5">
    <source>
        <dbReference type="WormBase" id="SRAE_X000141300"/>
    </source>
</evidence>
<proteinExistence type="predicted"/>
<dbReference type="CTD" id="36384475"/>
<sequence>MDCNVCGGPTSFQKGKLLFKRTKKSCRKTVSAKNKTFFGSQRLLFDEILHMGYLWLCSVEKTEKRRVSAVPVEKRDSETLLDVIKKHVKPGSIIHTDFWRGYERIEKKLGFKHCTVNHSKERETASN</sequence>
<feature type="domain" description="ISXO2-like transposase" evidence="1">
    <location>
        <begin position="59"/>
        <end position="124"/>
    </location>
</feature>
<reference evidence="3" key="1">
    <citation type="submission" date="2014-09" db="EMBL/GenBank/DDBJ databases">
        <authorList>
            <person name="Martin A.A."/>
        </authorList>
    </citation>
    <scope>NUCLEOTIDE SEQUENCE</scope>
    <source>
        <strain evidence="3">ED321</strain>
    </source>
</reference>
<protein>
    <submittedName>
        <fullName evidence="2 4">Transposase, ISXO2-like domain-containing protein</fullName>
    </submittedName>
</protein>
<dbReference type="RefSeq" id="XP_024498878.1">
    <property type="nucleotide sequence ID" value="XM_024648663.1"/>
</dbReference>
<reference evidence="2" key="2">
    <citation type="submission" date="2014-09" db="EMBL/GenBank/DDBJ databases">
        <authorList>
            <person name="Aslett A.Martin."/>
        </authorList>
    </citation>
    <scope>NUCLEOTIDE SEQUENCE</scope>
    <source>
        <strain evidence="2">ED321 Heterogonic</strain>
    </source>
</reference>
<dbReference type="AlphaFoldDB" id="A0A090KWQ5"/>
<dbReference type="WBParaSite" id="SRAE_X000141300.1">
    <property type="protein sequence ID" value="SRAE_X000141300.1"/>
    <property type="gene ID" value="WBGene00266981"/>
</dbReference>